<dbReference type="AlphaFoldDB" id="A0ABD6VVD2"/>
<dbReference type="Proteomes" id="UP000237274">
    <property type="component" value="Unassembled WGS sequence"/>
</dbReference>
<comment type="caution">
    <text evidence="1">The sequence shown here is derived from an EMBL/GenBank/DDBJ whole genome shotgun (WGS) entry which is preliminary data.</text>
</comment>
<evidence type="ECO:0000313" key="1">
    <source>
        <dbReference type="EMBL" id="POE29221.1"/>
    </source>
</evidence>
<evidence type="ECO:0000313" key="2">
    <source>
        <dbReference type="Proteomes" id="UP000237274"/>
    </source>
</evidence>
<evidence type="ECO:0008006" key="3">
    <source>
        <dbReference type="Google" id="ProtNLM"/>
    </source>
</evidence>
<gene>
    <name evidence="1" type="ORF">BV926_02620</name>
</gene>
<accession>A0ABD6VVD2</accession>
<reference evidence="1 2" key="1">
    <citation type="submission" date="2017-01" db="EMBL/GenBank/DDBJ databases">
        <title>Comparative Genomics of 38 Pectobacterium strains comprising three species revealed the characteristics of Pectobacterium carotovorum.</title>
        <authorList>
            <person name="Xie H."/>
            <person name="Ma Y."/>
            <person name="Li X."/>
        </authorList>
    </citation>
    <scope>NUCLEOTIDE SEQUENCE [LARGE SCALE GENOMIC DNA]</scope>
    <source>
        <strain evidence="1 2">Q142</strain>
    </source>
</reference>
<protein>
    <recommendedName>
        <fullName evidence="3">Prophage protein</fullName>
    </recommendedName>
</protein>
<name>A0ABD6VVD2_9GAMM</name>
<organism evidence="1 2">
    <name type="scientific">Pectobacterium odoriferum</name>
    <dbReference type="NCBI Taxonomy" id="78398"/>
    <lineage>
        <taxon>Bacteria</taxon>
        <taxon>Pseudomonadati</taxon>
        <taxon>Pseudomonadota</taxon>
        <taxon>Gammaproteobacteria</taxon>
        <taxon>Enterobacterales</taxon>
        <taxon>Pectobacteriaceae</taxon>
        <taxon>Pectobacterium</taxon>
    </lineage>
</organism>
<proteinExistence type="predicted"/>
<dbReference type="EMBL" id="MTAO01000001">
    <property type="protein sequence ID" value="POE29221.1"/>
    <property type="molecule type" value="Genomic_DNA"/>
</dbReference>
<sequence length="60" mass="6952">MFDNTPLELEEIIDQCRALAYALVELNQPQAKEVLTFVLSERLDCLHRTFHQPVVEGDHD</sequence>